<dbReference type="GO" id="GO:0005886">
    <property type="term" value="C:plasma membrane"/>
    <property type="evidence" value="ECO:0007669"/>
    <property type="project" value="UniProtKB-SubCell"/>
</dbReference>
<dbReference type="Gene3D" id="1.10.3720.10">
    <property type="entry name" value="MetI-like"/>
    <property type="match status" value="2"/>
</dbReference>
<evidence type="ECO:0000256" key="5">
    <source>
        <dbReference type="ARBA" id="ARBA00022692"/>
    </source>
</evidence>
<feature type="transmembrane region" description="Helical" evidence="8">
    <location>
        <begin position="65"/>
        <end position="88"/>
    </location>
</feature>
<keyword evidence="7 8" id="KW-0472">Membrane</keyword>
<dbReference type="STRING" id="460384.SAMN05216313_12346"/>
<dbReference type="PANTHER" id="PTHR43357:SF4">
    <property type="entry name" value="INNER MEMBRANE ABC TRANSPORTER PERMEASE PROTEIN YDCV"/>
    <property type="match status" value="1"/>
</dbReference>
<keyword evidence="5 8" id="KW-0812">Transmembrane</keyword>
<evidence type="ECO:0000256" key="1">
    <source>
        <dbReference type="ARBA" id="ARBA00004429"/>
    </source>
</evidence>
<dbReference type="RefSeq" id="WP_092367586.1">
    <property type="nucleotide sequence ID" value="NZ_CP176637.1"/>
</dbReference>
<accession>A0A1I0IRK7</accession>
<dbReference type="AlphaFoldDB" id="A0A1I0IRK7"/>
<keyword evidence="11" id="KW-1185">Reference proteome</keyword>
<dbReference type="SUPFAM" id="SSF161098">
    <property type="entry name" value="MetI-like"/>
    <property type="match status" value="2"/>
</dbReference>
<feature type="transmembrane region" description="Helical" evidence="8">
    <location>
        <begin position="206"/>
        <end position="227"/>
    </location>
</feature>
<gene>
    <name evidence="10" type="ORF">SAMN05216313_12346</name>
</gene>
<evidence type="ECO:0000313" key="11">
    <source>
        <dbReference type="Proteomes" id="UP000198508"/>
    </source>
</evidence>
<keyword evidence="6 8" id="KW-1133">Transmembrane helix</keyword>
<dbReference type="InterPro" id="IPR035906">
    <property type="entry name" value="MetI-like_sf"/>
</dbReference>
<proteinExistence type="inferred from homology"/>
<dbReference type="PROSITE" id="PS50928">
    <property type="entry name" value="ABC_TM1"/>
    <property type="match status" value="2"/>
</dbReference>
<evidence type="ECO:0000256" key="3">
    <source>
        <dbReference type="ARBA" id="ARBA00022475"/>
    </source>
</evidence>
<feature type="transmembrane region" description="Helical" evidence="8">
    <location>
        <begin position="483"/>
        <end position="504"/>
    </location>
</feature>
<evidence type="ECO:0000259" key="9">
    <source>
        <dbReference type="PROSITE" id="PS50928"/>
    </source>
</evidence>
<sequence length="577" mass="63382">MKTHGRKQKMTPQAIAIRIVLVWFIAAFILFPNINIMISVLQEDGRFSAEAVTKLLKSKRAVKSMINSLVLGISLVITVNLVGTLVVLFTEYWDIKGALFLRLAYMTSLVYGGVVLAMGYKFVYGSKGIVTKGLALLFPNMNVNWFTGFGAVLFVMTFACTSNHIIFLTNAIRALDFHTIEAARNMGASDSRILFKVVLPTLKPTLFALTIMTFLTGICALSAPLMIGGSKFQTINPMIVSFAQSPGSRDLAAVLAMILGLMTIVLLFIMNRVERKGNYISVSKTKARMRKTKLRNPAANVAAHVVAYAMFVIYMLPICLVVLFSFCDALAIKTSTLSLGAFTLKNYVALFTKQDAFRPYLVSIVYSVAAAAGACVISVIVARFVRRNEHRTDAFFEYGLLIPWMLPTTFIALGLMFSYDVPRAAVGGKVLIGSIWIMLIAYIVVKLPFSFRMIRAAFFGVEDSLEEAAKTMGAGASYTMVRVILPVIMPTVVSVMAMNFNALLSDFDLSVFLYSPKYQPLGVIIKSASDEGVNENAQAMALVYSVVLMILCSFALYLTQGGGAAKIKKRLLGRKRR</sequence>
<evidence type="ECO:0000256" key="8">
    <source>
        <dbReference type="RuleBase" id="RU363032"/>
    </source>
</evidence>
<feature type="transmembrane region" description="Helical" evidence="8">
    <location>
        <begin position="298"/>
        <end position="326"/>
    </location>
</feature>
<dbReference type="GO" id="GO:0055085">
    <property type="term" value="P:transmembrane transport"/>
    <property type="evidence" value="ECO:0007669"/>
    <property type="project" value="InterPro"/>
</dbReference>
<comment type="subcellular location">
    <subcellularLocation>
        <location evidence="1">Cell inner membrane</location>
        <topology evidence="1">Multi-pass membrane protein</topology>
    </subcellularLocation>
    <subcellularLocation>
        <location evidence="8">Cell membrane</location>
        <topology evidence="8">Multi-pass membrane protein</topology>
    </subcellularLocation>
</comment>
<evidence type="ECO:0000256" key="6">
    <source>
        <dbReference type="ARBA" id="ARBA00022989"/>
    </source>
</evidence>
<feature type="transmembrane region" description="Helical" evidence="8">
    <location>
        <begin position="251"/>
        <end position="270"/>
    </location>
</feature>
<feature type="transmembrane region" description="Helical" evidence="8">
    <location>
        <begin position="100"/>
        <end position="123"/>
    </location>
</feature>
<feature type="transmembrane region" description="Helical" evidence="8">
    <location>
        <begin position="360"/>
        <end position="382"/>
    </location>
</feature>
<evidence type="ECO:0000256" key="2">
    <source>
        <dbReference type="ARBA" id="ARBA00022448"/>
    </source>
</evidence>
<protein>
    <submittedName>
        <fullName evidence="10">Iron(III) transport system permease protein</fullName>
    </submittedName>
</protein>
<feature type="transmembrane region" description="Helical" evidence="8">
    <location>
        <begin position="20"/>
        <end position="41"/>
    </location>
</feature>
<feature type="domain" description="ABC transmembrane type-1" evidence="9">
    <location>
        <begin position="65"/>
        <end position="270"/>
    </location>
</feature>
<dbReference type="InterPro" id="IPR000515">
    <property type="entry name" value="MetI-like"/>
</dbReference>
<feature type="transmembrane region" description="Helical" evidence="8">
    <location>
        <begin position="539"/>
        <end position="559"/>
    </location>
</feature>
<evidence type="ECO:0000256" key="4">
    <source>
        <dbReference type="ARBA" id="ARBA00022519"/>
    </source>
</evidence>
<dbReference type="CDD" id="cd06261">
    <property type="entry name" value="TM_PBP2"/>
    <property type="match status" value="2"/>
</dbReference>
<name>A0A1I0IRK7_9FIRM</name>
<dbReference type="PANTHER" id="PTHR43357">
    <property type="entry name" value="INNER MEMBRANE ABC TRANSPORTER PERMEASE PROTEIN YDCV"/>
    <property type="match status" value="1"/>
</dbReference>
<dbReference type="EMBL" id="FOIM01000023">
    <property type="protein sequence ID" value="SET99859.1"/>
    <property type="molecule type" value="Genomic_DNA"/>
</dbReference>
<evidence type="ECO:0000313" key="10">
    <source>
        <dbReference type="EMBL" id="SET99859.1"/>
    </source>
</evidence>
<feature type="domain" description="ABC transmembrane type-1" evidence="9">
    <location>
        <begin position="360"/>
        <end position="555"/>
    </location>
</feature>
<dbReference type="GeneID" id="93279295"/>
<comment type="similarity">
    <text evidence="8">Belongs to the binding-protein-dependent transport system permease family.</text>
</comment>
<keyword evidence="3" id="KW-1003">Cell membrane</keyword>
<dbReference type="Proteomes" id="UP000198508">
    <property type="component" value="Unassembled WGS sequence"/>
</dbReference>
<evidence type="ECO:0000256" key="7">
    <source>
        <dbReference type="ARBA" id="ARBA00023136"/>
    </source>
</evidence>
<feature type="transmembrane region" description="Helical" evidence="8">
    <location>
        <begin position="425"/>
        <end position="445"/>
    </location>
</feature>
<feature type="transmembrane region" description="Helical" evidence="8">
    <location>
        <begin position="143"/>
        <end position="168"/>
    </location>
</feature>
<reference evidence="11" key="1">
    <citation type="submission" date="2016-10" db="EMBL/GenBank/DDBJ databases">
        <authorList>
            <person name="Varghese N."/>
            <person name="Submissions S."/>
        </authorList>
    </citation>
    <scope>NUCLEOTIDE SEQUENCE [LARGE SCALE GENOMIC DNA]</scope>
    <source>
        <strain evidence="11">NLAE-zl-G277</strain>
    </source>
</reference>
<organism evidence="10 11">
    <name type="scientific">Enterocloster lavalensis</name>
    <dbReference type="NCBI Taxonomy" id="460384"/>
    <lineage>
        <taxon>Bacteria</taxon>
        <taxon>Bacillati</taxon>
        <taxon>Bacillota</taxon>
        <taxon>Clostridia</taxon>
        <taxon>Lachnospirales</taxon>
        <taxon>Lachnospiraceae</taxon>
        <taxon>Enterocloster</taxon>
    </lineage>
</organism>
<keyword evidence="2 8" id="KW-0813">Transport</keyword>
<feature type="transmembrane region" description="Helical" evidence="8">
    <location>
        <begin position="394"/>
        <end position="419"/>
    </location>
</feature>
<keyword evidence="4" id="KW-0997">Cell inner membrane</keyword>
<dbReference type="Pfam" id="PF00528">
    <property type="entry name" value="BPD_transp_1"/>
    <property type="match status" value="2"/>
</dbReference>